<gene>
    <name evidence="1" type="ORF">FHR60_002765</name>
</gene>
<organism evidence="1 2">
    <name type="scientific">Xanthomonas cannabis</name>
    <dbReference type="NCBI Taxonomy" id="1885674"/>
    <lineage>
        <taxon>Bacteria</taxon>
        <taxon>Pseudomonadati</taxon>
        <taxon>Pseudomonadota</taxon>
        <taxon>Gammaproteobacteria</taxon>
        <taxon>Lysobacterales</taxon>
        <taxon>Lysobacteraceae</taxon>
        <taxon>Xanthomonas</taxon>
    </lineage>
</organism>
<proteinExistence type="predicted"/>
<dbReference type="EMBL" id="JACHNS010000004">
    <property type="protein sequence ID" value="MBB4594081.1"/>
    <property type="molecule type" value="Genomic_DNA"/>
</dbReference>
<evidence type="ECO:0000313" key="1">
    <source>
        <dbReference type="EMBL" id="MBB4594081.1"/>
    </source>
</evidence>
<dbReference type="Proteomes" id="UP000554726">
    <property type="component" value="Unassembled WGS sequence"/>
</dbReference>
<comment type="caution">
    <text evidence="1">The sequence shown here is derived from an EMBL/GenBank/DDBJ whole genome shotgun (WGS) entry which is preliminary data.</text>
</comment>
<sequence length="47" mass="5173">MQSMPACGRVALRTIMGRAANREWAGSFSMQATPVRPLVRADAISYF</sequence>
<name>A0ABR6JMM1_9XANT</name>
<evidence type="ECO:0000313" key="2">
    <source>
        <dbReference type="Proteomes" id="UP000554726"/>
    </source>
</evidence>
<reference evidence="1 2" key="1">
    <citation type="submission" date="2020-08" db="EMBL/GenBank/DDBJ databases">
        <title>Studying the diversity of plant-associated saprophytic bacteria and their role in host health and plant-pathogen interactions.</title>
        <authorList>
            <person name="Potnis N."/>
        </authorList>
    </citation>
    <scope>NUCLEOTIDE SEQUENCE [LARGE SCALE GENOMIC DNA]</scope>
    <source>
        <strain evidence="1 2">F16</strain>
    </source>
</reference>
<accession>A0ABR6JMM1</accession>
<protein>
    <submittedName>
        <fullName evidence="1">Uncharacterized protein</fullName>
    </submittedName>
</protein>
<keyword evidence="2" id="KW-1185">Reference proteome</keyword>